<evidence type="ECO:0000256" key="5">
    <source>
        <dbReference type="SAM" id="Phobius"/>
    </source>
</evidence>
<gene>
    <name evidence="6" type="ORF">PhCBS80983_g03042</name>
</gene>
<dbReference type="EMBL" id="QEAQ01000034">
    <property type="protein sequence ID" value="TPX58591.1"/>
    <property type="molecule type" value="Genomic_DNA"/>
</dbReference>
<dbReference type="PANTHER" id="PTHR34292:SF2">
    <property type="entry name" value="OUTER SPORE WALL PROTEIN LDS1"/>
    <property type="match status" value="1"/>
</dbReference>
<evidence type="ECO:0000256" key="3">
    <source>
        <dbReference type="ARBA" id="ARBA00022989"/>
    </source>
</evidence>
<keyword evidence="2 5" id="KW-0812">Transmembrane</keyword>
<feature type="transmembrane region" description="Helical" evidence="5">
    <location>
        <begin position="193"/>
        <end position="226"/>
    </location>
</feature>
<comment type="caution">
    <text evidence="6">The sequence shown here is derived from an EMBL/GenBank/DDBJ whole genome shotgun (WGS) entry which is preliminary data.</text>
</comment>
<keyword evidence="4 5" id="KW-0472">Membrane</keyword>
<dbReference type="AlphaFoldDB" id="A0A507E4E3"/>
<dbReference type="PANTHER" id="PTHR34292">
    <property type="entry name" value="OUTER SPORE WALL PROTEIN LDS1"/>
    <property type="match status" value="1"/>
</dbReference>
<feature type="transmembrane region" description="Helical" evidence="5">
    <location>
        <begin position="120"/>
        <end position="140"/>
    </location>
</feature>
<accession>A0A507E4E3</accession>
<organism evidence="6 7">
    <name type="scientific">Powellomyces hirtus</name>
    <dbReference type="NCBI Taxonomy" id="109895"/>
    <lineage>
        <taxon>Eukaryota</taxon>
        <taxon>Fungi</taxon>
        <taxon>Fungi incertae sedis</taxon>
        <taxon>Chytridiomycota</taxon>
        <taxon>Chytridiomycota incertae sedis</taxon>
        <taxon>Chytridiomycetes</taxon>
        <taxon>Spizellomycetales</taxon>
        <taxon>Powellomycetaceae</taxon>
        <taxon>Powellomyces</taxon>
    </lineage>
</organism>
<keyword evidence="3 5" id="KW-1133">Transmembrane helix</keyword>
<evidence type="ECO:0000256" key="1">
    <source>
        <dbReference type="ARBA" id="ARBA00004141"/>
    </source>
</evidence>
<comment type="subcellular location">
    <subcellularLocation>
        <location evidence="1">Membrane</location>
        <topology evidence="1">Multi-pass membrane protein</topology>
    </subcellularLocation>
</comment>
<feature type="transmembrane region" description="Helical" evidence="5">
    <location>
        <begin position="59"/>
        <end position="88"/>
    </location>
</feature>
<dbReference type="InterPro" id="IPR059112">
    <property type="entry name" value="CysZ/EI24"/>
</dbReference>
<evidence type="ECO:0000256" key="4">
    <source>
        <dbReference type="ARBA" id="ARBA00023136"/>
    </source>
</evidence>
<feature type="transmembrane region" description="Helical" evidence="5">
    <location>
        <begin position="21"/>
        <end position="47"/>
    </location>
</feature>
<keyword evidence="7" id="KW-1185">Reference proteome</keyword>
<dbReference type="Pfam" id="PF07264">
    <property type="entry name" value="EI24"/>
    <property type="match status" value="1"/>
</dbReference>
<reference evidence="6 7" key="1">
    <citation type="journal article" date="2019" name="Sci. Rep.">
        <title>Comparative genomics of chytrid fungi reveal insights into the obligate biotrophic and pathogenic lifestyle of Synchytrium endobioticum.</title>
        <authorList>
            <person name="van de Vossenberg B.T.L.H."/>
            <person name="Warris S."/>
            <person name="Nguyen H.D.T."/>
            <person name="van Gent-Pelzer M.P.E."/>
            <person name="Joly D.L."/>
            <person name="van de Geest H.C."/>
            <person name="Bonants P.J.M."/>
            <person name="Smith D.S."/>
            <person name="Levesque C.A."/>
            <person name="van der Lee T.A.J."/>
        </authorList>
    </citation>
    <scope>NUCLEOTIDE SEQUENCE [LARGE SCALE GENOMIC DNA]</scope>
    <source>
        <strain evidence="6 7">CBS 809.83</strain>
    </source>
</reference>
<name>A0A507E4E3_9FUNG</name>
<dbReference type="Proteomes" id="UP000318582">
    <property type="component" value="Unassembled WGS sequence"/>
</dbReference>
<evidence type="ECO:0000256" key="2">
    <source>
        <dbReference type="ARBA" id="ARBA00022692"/>
    </source>
</evidence>
<dbReference type="InterPro" id="IPR052786">
    <property type="entry name" value="Spore_wall_assembly"/>
</dbReference>
<feature type="transmembrane region" description="Helical" evidence="5">
    <location>
        <begin position="146"/>
        <end position="165"/>
    </location>
</feature>
<sequence>MVSGTTYPVRGIFFFSTHPSLWVRVFCGLLIALAFSITATVLLFALALKPQALGLAERIPAWLAWIIAVICVLLEIFVSSLLFVAICLPVMSDQLFDDVMALATGQPVPQTSCWGQCKGVLAAGFWLAYLIIARVLLLVITAPLNLVPIAGTVLFLFINGYLAAWNQHLHWFELRGVGFTTGKQFVRQHRSAYMNAGAVMVLLEMIPGIGILFMFTNIVGAALWAAELESKGIGPGQLIVAPGAGALVPHV</sequence>
<proteinExistence type="predicted"/>
<evidence type="ECO:0000313" key="6">
    <source>
        <dbReference type="EMBL" id="TPX58591.1"/>
    </source>
</evidence>
<dbReference type="STRING" id="109895.A0A507E4E3"/>
<evidence type="ECO:0000313" key="7">
    <source>
        <dbReference type="Proteomes" id="UP000318582"/>
    </source>
</evidence>
<protein>
    <submittedName>
        <fullName evidence="6">Uncharacterized protein</fullName>
    </submittedName>
</protein>